<comment type="caution">
    <text evidence="2">The sequence shown here is derived from an EMBL/GenBank/DDBJ whole genome shotgun (WGS) entry which is preliminary data.</text>
</comment>
<dbReference type="RefSeq" id="WP_263335160.1">
    <property type="nucleotide sequence ID" value="NZ_JAGSYH010000002.1"/>
</dbReference>
<feature type="chain" id="PRO_5045457189" evidence="1">
    <location>
        <begin position="32"/>
        <end position="260"/>
    </location>
</feature>
<sequence length="260" mass="27144">MISNRIMVKAFAAGFGSLLFSVAGIQSQAVAASAAAIPASTAIPVRFEHSIDTKHAKTGDAITAKTMQEIVLPGGQSIARGSLLTGHIVSSEAFRFDTTPYAHQQSSTLSIHFDKLETGGTAIPVNLSVRAIANALDSKDATYAHGIDETDHLGTITLIGGLSYSPLDKTILSEDGDAIAYNRKHGLFARLIPSGSCSGTETEQSVSIFSPDACGVYGFADDYMPQTGSDGSGTFTLATRGHSLKLYAGSTALLQVNETK</sequence>
<proteinExistence type="predicted"/>
<name>A0ABW1EC21_9BACT</name>
<evidence type="ECO:0000313" key="2">
    <source>
        <dbReference type="EMBL" id="MFC5860770.1"/>
    </source>
</evidence>
<reference evidence="3" key="1">
    <citation type="journal article" date="2019" name="Int. J. Syst. Evol. Microbiol.">
        <title>The Global Catalogue of Microorganisms (GCM) 10K type strain sequencing project: providing services to taxonomists for standard genome sequencing and annotation.</title>
        <authorList>
            <consortium name="The Broad Institute Genomics Platform"/>
            <consortium name="The Broad Institute Genome Sequencing Center for Infectious Disease"/>
            <person name="Wu L."/>
            <person name="Ma J."/>
        </authorList>
    </citation>
    <scope>NUCLEOTIDE SEQUENCE [LARGE SCALE GENOMIC DNA]</scope>
    <source>
        <strain evidence="3">JCM 4087</strain>
    </source>
</reference>
<dbReference type="Proteomes" id="UP001596091">
    <property type="component" value="Unassembled WGS sequence"/>
</dbReference>
<accession>A0ABW1EC21</accession>
<evidence type="ECO:0000313" key="3">
    <source>
        <dbReference type="Proteomes" id="UP001596091"/>
    </source>
</evidence>
<evidence type="ECO:0000256" key="1">
    <source>
        <dbReference type="SAM" id="SignalP"/>
    </source>
</evidence>
<protein>
    <submittedName>
        <fullName evidence="2">Uncharacterized protein</fullName>
    </submittedName>
</protein>
<keyword evidence="3" id="KW-1185">Reference proteome</keyword>
<keyword evidence="1" id="KW-0732">Signal</keyword>
<organism evidence="2 3">
    <name type="scientific">Acidicapsa dinghuensis</name>
    <dbReference type="NCBI Taxonomy" id="2218256"/>
    <lineage>
        <taxon>Bacteria</taxon>
        <taxon>Pseudomonadati</taxon>
        <taxon>Acidobacteriota</taxon>
        <taxon>Terriglobia</taxon>
        <taxon>Terriglobales</taxon>
        <taxon>Acidobacteriaceae</taxon>
        <taxon>Acidicapsa</taxon>
    </lineage>
</organism>
<gene>
    <name evidence="2" type="ORF">ACFPT7_00530</name>
</gene>
<feature type="signal peptide" evidence="1">
    <location>
        <begin position="1"/>
        <end position="31"/>
    </location>
</feature>
<dbReference type="EMBL" id="JBHSPH010000001">
    <property type="protein sequence ID" value="MFC5860770.1"/>
    <property type="molecule type" value="Genomic_DNA"/>
</dbReference>